<proteinExistence type="predicted"/>
<evidence type="ECO:0000259" key="1">
    <source>
        <dbReference type="Pfam" id="PF01609"/>
    </source>
</evidence>
<organism evidence="3">
    <name type="scientific">Candidatus Methanophagaceae archaeon ANME-1 ERB6</name>
    <dbReference type="NCBI Taxonomy" id="2759912"/>
    <lineage>
        <taxon>Archaea</taxon>
        <taxon>Methanobacteriati</taxon>
        <taxon>Methanobacteriota</taxon>
        <taxon>Stenosarchaea group</taxon>
        <taxon>Methanomicrobia</taxon>
        <taxon>Candidatus Methanophagales</taxon>
        <taxon>Candidatus Methanophagaceae</taxon>
    </lineage>
</organism>
<protein>
    <submittedName>
        <fullName evidence="3">Uncharacterized protein</fullName>
    </submittedName>
</protein>
<gene>
    <name evidence="3" type="ORF">GLJDJJHM_00037</name>
</gene>
<dbReference type="NCBIfam" id="NF033580">
    <property type="entry name" value="transpos_IS5_3"/>
    <property type="match status" value="1"/>
</dbReference>
<name>A0A7G9YS48_9EURY</name>
<accession>A0A7G9YS48</accession>
<sequence>MGSMERKSYPSDLNDAEWQIIEPLIPPAKTGGRPREQDMREIVNAMFYLLRAGCSWRMLPHDFPPWQTVYYYFAQWRYGEIFRQMNDTLRARLRVAAGREEQPSAAILDSQSVKTTETKGERGYDAGKKVKGRKRHILVDTMGLLLTVVVHIASVQDRDGAKNVLQKARQSFWRLQLIWADGGYAGKLVNWAKESCQWILEIVKRNDEVKGFYVLPRRWVVERTFAWIGRYRRLSKDYESLTQTSETMIYAAMVNIMIRRLARNNQAFRS</sequence>
<dbReference type="Pfam" id="PF13340">
    <property type="entry name" value="DUF4096"/>
    <property type="match status" value="1"/>
</dbReference>
<feature type="domain" description="Transposase IS4-like" evidence="1">
    <location>
        <begin position="102"/>
        <end position="254"/>
    </location>
</feature>
<dbReference type="PANTHER" id="PTHR30007:SF0">
    <property type="entry name" value="TRANSPOSASE"/>
    <property type="match status" value="1"/>
</dbReference>
<dbReference type="EMBL" id="MT631452">
    <property type="protein sequence ID" value="QNO50832.1"/>
    <property type="molecule type" value="Genomic_DNA"/>
</dbReference>
<dbReference type="PANTHER" id="PTHR30007">
    <property type="entry name" value="PHP DOMAIN PROTEIN"/>
    <property type="match status" value="1"/>
</dbReference>
<reference evidence="3" key="1">
    <citation type="submission" date="2020-06" db="EMBL/GenBank/DDBJ databases">
        <title>Unique genomic features of the anaerobic methanotrophic archaea.</title>
        <authorList>
            <person name="Chadwick G.L."/>
            <person name="Skennerton C.T."/>
            <person name="Laso-Perez R."/>
            <person name="Leu A.O."/>
            <person name="Speth D.R."/>
            <person name="Yu H."/>
            <person name="Morgan-Lang C."/>
            <person name="Hatzenpichler R."/>
            <person name="Goudeau D."/>
            <person name="Malmstrom R."/>
            <person name="Brazelton W.J."/>
            <person name="Woyke T."/>
            <person name="Hallam S.J."/>
            <person name="Tyson G.W."/>
            <person name="Wegener G."/>
            <person name="Boetius A."/>
            <person name="Orphan V."/>
        </authorList>
    </citation>
    <scope>NUCLEOTIDE SEQUENCE</scope>
</reference>
<dbReference type="InterPro" id="IPR025161">
    <property type="entry name" value="IS402-like_dom"/>
</dbReference>
<dbReference type="Pfam" id="PF01609">
    <property type="entry name" value="DDE_Tnp_1"/>
    <property type="match status" value="1"/>
</dbReference>
<dbReference type="GO" id="GO:0004803">
    <property type="term" value="F:transposase activity"/>
    <property type="evidence" value="ECO:0007669"/>
    <property type="project" value="InterPro"/>
</dbReference>
<evidence type="ECO:0000259" key="2">
    <source>
        <dbReference type="Pfam" id="PF13340"/>
    </source>
</evidence>
<dbReference type="GO" id="GO:0006313">
    <property type="term" value="P:DNA transposition"/>
    <property type="evidence" value="ECO:0007669"/>
    <property type="project" value="InterPro"/>
</dbReference>
<dbReference type="InterPro" id="IPR002559">
    <property type="entry name" value="Transposase_11"/>
</dbReference>
<dbReference type="GO" id="GO:0003677">
    <property type="term" value="F:DNA binding"/>
    <property type="evidence" value="ECO:0007669"/>
    <property type="project" value="InterPro"/>
</dbReference>
<feature type="domain" description="Insertion element IS402-like" evidence="2">
    <location>
        <begin position="13"/>
        <end position="85"/>
    </location>
</feature>
<dbReference type="AlphaFoldDB" id="A0A7G9YS48"/>
<evidence type="ECO:0000313" key="3">
    <source>
        <dbReference type="EMBL" id="QNO50832.1"/>
    </source>
</evidence>